<dbReference type="EMBL" id="JAGPYQ010000001">
    <property type="protein sequence ID" value="MBQ0850532.1"/>
    <property type="molecule type" value="Genomic_DNA"/>
</dbReference>
<feature type="chain" id="PRO_5039569521" evidence="2">
    <location>
        <begin position="24"/>
        <end position="59"/>
    </location>
</feature>
<protein>
    <submittedName>
        <fullName evidence="3">Uncharacterized protein</fullName>
    </submittedName>
</protein>
<proteinExistence type="predicted"/>
<keyword evidence="4" id="KW-1185">Reference proteome</keyword>
<sequence length="59" mass="6015">MITILITTAAVVMGVAPAASALAQPWDSHRLQPAGHIDGGVAPTGHHEGSFTPAGYHDN</sequence>
<dbReference type="RefSeq" id="WP_210884762.1">
    <property type="nucleotide sequence ID" value="NZ_JAGPYQ010000001.1"/>
</dbReference>
<evidence type="ECO:0000313" key="4">
    <source>
        <dbReference type="Proteomes" id="UP000677413"/>
    </source>
</evidence>
<accession>A0A940XTW0</accession>
<feature type="region of interest" description="Disordered" evidence="1">
    <location>
        <begin position="33"/>
        <end position="59"/>
    </location>
</feature>
<name>A0A940XTW0_9ACTN</name>
<evidence type="ECO:0000256" key="1">
    <source>
        <dbReference type="SAM" id="MobiDB-lite"/>
    </source>
</evidence>
<reference evidence="3 4" key="1">
    <citation type="submission" date="2021-04" db="EMBL/GenBank/DDBJ databases">
        <authorList>
            <person name="Tang X."/>
            <person name="Zhou X."/>
            <person name="Chen X."/>
            <person name="Cernava T."/>
            <person name="Zhang C."/>
        </authorList>
    </citation>
    <scope>NUCLEOTIDE SEQUENCE [LARGE SCALE GENOMIC DNA]</scope>
    <source>
        <strain evidence="3 4">BH-SS-21</strain>
    </source>
</reference>
<organism evidence="3 4">
    <name type="scientific">Streptomyces liliiviolaceus</name>
    <dbReference type="NCBI Taxonomy" id="2823109"/>
    <lineage>
        <taxon>Bacteria</taxon>
        <taxon>Bacillati</taxon>
        <taxon>Actinomycetota</taxon>
        <taxon>Actinomycetes</taxon>
        <taxon>Kitasatosporales</taxon>
        <taxon>Streptomycetaceae</taxon>
        <taxon>Streptomyces</taxon>
    </lineage>
</organism>
<gene>
    <name evidence="3" type="ORF">J8N05_20350</name>
</gene>
<feature type="signal peptide" evidence="2">
    <location>
        <begin position="1"/>
        <end position="23"/>
    </location>
</feature>
<evidence type="ECO:0000313" key="3">
    <source>
        <dbReference type="EMBL" id="MBQ0850532.1"/>
    </source>
</evidence>
<dbReference type="Proteomes" id="UP000677413">
    <property type="component" value="Unassembled WGS sequence"/>
</dbReference>
<evidence type="ECO:0000256" key="2">
    <source>
        <dbReference type="SAM" id="SignalP"/>
    </source>
</evidence>
<comment type="caution">
    <text evidence="3">The sequence shown here is derived from an EMBL/GenBank/DDBJ whole genome shotgun (WGS) entry which is preliminary data.</text>
</comment>
<dbReference type="AlphaFoldDB" id="A0A940XTW0"/>
<keyword evidence="2" id="KW-0732">Signal</keyword>